<feature type="region of interest" description="Disordered" evidence="1">
    <location>
        <begin position="1"/>
        <end position="28"/>
    </location>
</feature>
<evidence type="ECO:0000256" key="1">
    <source>
        <dbReference type="SAM" id="MobiDB-lite"/>
    </source>
</evidence>
<feature type="compositionally biased region" description="Acidic residues" evidence="1">
    <location>
        <begin position="14"/>
        <end position="27"/>
    </location>
</feature>
<dbReference type="Proteomes" id="UP000324800">
    <property type="component" value="Unassembled WGS sequence"/>
</dbReference>
<keyword evidence="2" id="KW-1133">Transmembrane helix</keyword>
<organism evidence="3 4">
    <name type="scientific">Streblomastix strix</name>
    <dbReference type="NCBI Taxonomy" id="222440"/>
    <lineage>
        <taxon>Eukaryota</taxon>
        <taxon>Metamonada</taxon>
        <taxon>Preaxostyla</taxon>
        <taxon>Oxymonadida</taxon>
        <taxon>Streblomastigidae</taxon>
        <taxon>Streblomastix</taxon>
    </lineage>
</organism>
<proteinExistence type="predicted"/>
<name>A0A5J4WIJ1_9EUKA</name>
<accession>A0A5J4WIJ1</accession>
<keyword evidence="2" id="KW-0812">Transmembrane</keyword>
<protein>
    <submittedName>
        <fullName evidence="3">Uncharacterized protein</fullName>
    </submittedName>
</protein>
<gene>
    <name evidence="3" type="ORF">EZS28_009548</name>
</gene>
<evidence type="ECO:0000256" key="2">
    <source>
        <dbReference type="SAM" id="Phobius"/>
    </source>
</evidence>
<evidence type="ECO:0000313" key="4">
    <source>
        <dbReference type="Proteomes" id="UP000324800"/>
    </source>
</evidence>
<evidence type="ECO:0000313" key="3">
    <source>
        <dbReference type="EMBL" id="KAA6394924.1"/>
    </source>
</evidence>
<keyword evidence="2" id="KW-0472">Membrane</keyword>
<sequence>MNETEDALANGNDGGDEGRDEEEDECVDDHARMNGSSCVSMDLIILFFLFLFPNAFLLVLMKTILIGMDLI</sequence>
<comment type="caution">
    <text evidence="3">The sequence shown here is derived from an EMBL/GenBank/DDBJ whole genome shotgun (WGS) entry which is preliminary data.</text>
</comment>
<reference evidence="3 4" key="1">
    <citation type="submission" date="2019-03" db="EMBL/GenBank/DDBJ databases">
        <title>Single cell metagenomics reveals metabolic interactions within the superorganism composed of flagellate Streblomastix strix and complex community of Bacteroidetes bacteria on its surface.</title>
        <authorList>
            <person name="Treitli S.C."/>
            <person name="Kolisko M."/>
            <person name="Husnik F."/>
            <person name="Keeling P."/>
            <person name="Hampl V."/>
        </authorList>
    </citation>
    <scope>NUCLEOTIDE SEQUENCE [LARGE SCALE GENOMIC DNA]</scope>
    <source>
        <strain evidence="3">ST1C</strain>
    </source>
</reference>
<feature type="transmembrane region" description="Helical" evidence="2">
    <location>
        <begin position="43"/>
        <end position="65"/>
    </location>
</feature>
<dbReference type="AlphaFoldDB" id="A0A5J4WIJ1"/>
<dbReference type="EMBL" id="SNRW01001812">
    <property type="protein sequence ID" value="KAA6394924.1"/>
    <property type="molecule type" value="Genomic_DNA"/>
</dbReference>